<organism evidence="11">
    <name type="scientific">gut metagenome</name>
    <dbReference type="NCBI Taxonomy" id="749906"/>
    <lineage>
        <taxon>unclassified sequences</taxon>
        <taxon>metagenomes</taxon>
        <taxon>organismal metagenomes</taxon>
    </lineage>
</organism>
<proteinExistence type="inferred from homology"/>
<comment type="caution">
    <text evidence="11">The sequence shown here is derived from an EMBL/GenBank/DDBJ whole genome shotgun (WGS) entry which is preliminary data.</text>
</comment>
<evidence type="ECO:0000256" key="4">
    <source>
        <dbReference type="ARBA" id="ARBA00022448"/>
    </source>
</evidence>
<evidence type="ECO:0000256" key="8">
    <source>
        <dbReference type="ARBA" id="ARBA00023136"/>
    </source>
</evidence>
<keyword evidence="9" id="KW-0046">Antibiotic resistance</keyword>
<feature type="transmembrane region" description="Helical" evidence="10">
    <location>
        <begin position="167"/>
        <end position="187"/>
    </location>
</feature>
<dbReference type="GO" id="GO:0015297">
    <property type="term" value="F:antiporter activity"/>
    <property type="evidence" value="ECO:0007669"/>
    <property type="project" value="InterPro"/>
</dbReference>
<dbReference type="GO" id="GO:0005886">
    <property type="term" value="C:plasma membrane"/>
    <property type="evidence" value="ECO:0007669"/>
    <property type="project" value="UniProtKB-SubCell"/>
</dbReference>
<evidence type="ECO:0000256" key="2">
    <source>
        <dbReference type="ARBA" id="ARBA00008417"/>
    </source>
</evidence>
<keyword evidence="5" id="KW-1003">Cell membrane</keyword>
<dbReference type="InterPro" id="IPR048279">
    <property type="entry name" value="MdtK-like"/>
</dbReference>
<feature type="transmembrane region" description="Helical" evidence="10">
    <location>
        <begin position="396"/>
        <end position="417"/>
    </location>
</feature>
<feature type="transmembrane region" description="Helical" evidence="10">
    <location>
        <begin position="18"/>
        <end position="38"/>
    </location>
</feature>
<dbReference type="InterPro" id="IPR045070">
    <property type="entry name" value="MATE_MepA-like"/>
</dbReference>
<evidence type="ECO:0000256" key="10">
    <source>
        <dbReference type="SAM" id="Phobius"/>
    </source>
</evidence>
<dbReference type="CDD" id="cd13143">
    <property type="entry name" value="MATE_MepA_like"/>
    <property type="match status" value="1"/>
</dbReference>
<dbReference type="EMBL" id="AMCI01003940">
    <property type="protein sequence ID" value="EJW99163.1"/>
    <property type="molecule type" value="Genomic_DNA"/>
</dbReference>
<comment type="subcellular location">
    <subcellularLocation>
        <location evidence="1">Cell membrane</location>
        <topology evidence="1">Multi-pass membrane protein</topology>
    </subcellularLocation>
</comment>
<dbReference type="PANTHER" id="PTHR43823:SF3">
    <property type="entry name" value="MULTIDRUG EXPORT PROTEIN MEPA"/>
    <property type="match status" value="1"/>
</dbReference>
<reference evidence="11" key="1">
    <citation type="journal article" date="2012" name="PLoS ONE">
        <title>Gene sets for utilization of primary and secondary nutrition supplies in the distal gut of endangered iberian lynx.</title>
        <authorList>
            <person name="Alcaide M."/>
            <person name="Messina E."/>
            <person name="Richter M."/>
            <person name="Bargiela R."/>
            <person name="Peplies J."/>
            <person name="Huws S.A."/>
            <person name="Newbold C.J."/>
            <person name="Golyshin P.N."/>
            <person name="Simon M.A."/>
            <person name="Lopez G."/>
            <person name="Yakimov M.M."/>
            <person name="Ferrer M."/>
        </authorList>
    </citation>
    <scope>NUCLEOTIDE SEQUENCE</scope>
</reference>
<dbReference type="AlphaFoldDB" id="J9FXA8"/>
<dbReference type="PANTHER" id="PTHR43823">
    <property type="entry name" value="SPORULATION PROTEIN YKVU"/>
    <property type="match status" value="1"/>
</dbReference>
<gene>
    <name evidence="11" type="ORF">EVA_12726</name>
</gene>
<evidence type="ECO:0000256" key="3">
    <source>
        <dbReference type="ARBA" id="ARBA00022106"/>
    </source>
</evidence>
<dbReference type="InterPro" id="IPR051327">
    <property type="entry name" value="MATE_MepA_subfamily"/>
</dbReference>
<feature type="transmembrane region" description="Helical" evidence="10">
    <location>
        <begin position="199"/>
        <end position="218"/>
    </location>
</feature>
<evidence type="ECO:0000256" key="1">
    <source>
        <dbReference type="ARBA" id="ARBA00004651"/>
    </source>
</evidence>
<evidence type="ECO:0000256" key="7">
    <source>
        <dbReference type="ARBA" id="ARBA00022989"/>
    </source>
</evidence>
<feature type="transmembrane region" description="Helical" evidence="10">
    <location>
        <begin position="281"/>
        <end position="303"/>
    </location>
</feature>
<evidence type="ECO:0000256" key="9">
    <source>
        <dbReference type="ARBA" id="ARBA00023251"/>
    </source>
</evidence>
<feature type="transmembrane region" description="Helical" evidence="10">
    <location>
        <begin position="139"/>
        <end position="160"/>
    </location>
</feature>
<keyword evidence="4" id="KW-0813">Transport</keyword>
<dbReference type="GO" id="GO:0042910">
    <property type="term" value="F:xenobiotic transmembrane transporter activity"/>
    <property type="evidence" value="ECO:0007669"/>
    <property type="project" value="InterPro"/>
</dbReference>
<accession>J9FXA8</accession>
<keyword evidence="7 10" id="KW-1133">Transmembrane helix</keyword>
<protein>
    <recommendedName>
        <fullName evidence="3">Multidrug export protein MepA</fullName>
    </recommendedName>
</protein>
<feature type="transmembrane region" description="Helical" evidence="10">
    <location>
        <begin position="423"/>
        <end position="442"/>
    </location>
</feature>
<dbReference type="GO" id="GO:0046677">
    <property type="term" value="P:response to antibiotic"/>
    <property type="evidence" value="ECO:0007669"/>
    <property type="project" value="UniProtKB-KW"/>
</dbReference>
<evidence type="ECO:0000256" key="6">
    <source>
        <dbReference type="ARBA" id="ARBA00022692"/>
    </source>
</evidence>
<evidence type="ECO:0000256" key="5">
    <source>
        <dbReference type="ARBA" id="ARBA00022475"/>
    </source>
</evidence>
<feature type="transmembrane region" description="Helical" evidence="10">
    <location>
        <begin position="239"/>
        <end position="261"/>
    </location>
</feature>
<sequence length="452" mass="49590">MHVSKEEKMLAEGNIQHLFLKFGIPGVLGLLFIGFQPMVDGIFLINYVGADALAGVNLFIPVYTFVSALAVVVGIGCQTVVSISLGEKNYQMAHDALRTAAVFLLTFMTICSATCLSWAEPLSLFLGANADLQPYTVAYIRNFAPFLPVLALLFLGDYMLKASARPYLALSLLGLILFLNIALDYLLVAQWGWGVKGAAWATGLSLTTSLGIMTVILLRPTNLVQLRKGHFHFPLLGKMLYNGSSEGLSEFSAGITVYLYNLVMMELFGKNGVAAFTAVNYLLYLGVQLYVGLSDGIIPILSYNFGAGLQQRMKATLRLASRTNFIIGLFFFTTLLFGSEFLVARFFKTDVAGDVATIQSIAVTGATWVAFAFLFNGQNILSSSFFTSMGNAKASVVISLLRGLLLVVSGLYLLPLVFRKTGIWMVIPLAEFITLLYCWWITRKKVSWLYQK</sequence>
<feature type="transmembrane region" description="Helical" evidence="10">
    <location>
        <begin position="356"/>
        <end position="375"/>
    </location>
</feature>
<keyword evidence="8 10" id="KW-0472">Membrane</keyword>
<name>J9FXA8_9ZZZZ</name>
<feature type="transmembrane region" description="Helical" evidence="10">
    <location>
        <begin position="58"/>
        <end position="85"/>
    </location>
</feature>
<dbReference type="InterPro" id="IPR002528">
    <property type="entry name" value="MATE_fam"/>
</dbReference>
<evidence type="ECO:0000313" key="11">
    <source>
        <dbReference type="EMBL" id="EJW99163.1"/>
    </source>
</evidence>
<dbReference type="PIRSF" id="PIRSF006603">
    <property type="entry name" value="DinF"/>
    <property type="match status" value="1"/>
</dbReference>
<feature type="transmembrane region" description="Helical" evidence="10">
    <location>
        <begin position="97"/>
        <end position="119"/>
    </location>
</feature>
<feature type="transmembrane region" description="Helical" evidence="10">
    <location>
        <begin position="324"/>
        <end position="344"/>
    </location>
</feature>
<comment type="similarity">
    <text evidence="2">Belongs to the multi antimicrobial extrusion (MATE) (TC 2.A.66.1) family. MepA subfamily.</text>
</comment>
<keyword evidence="6 10" id="KW-0812">Transmembrane</keyword>
<dbReference type="Pfam" id="PF01554">
    <property type="entry name" value="MatE"/>
    <property type="match status" value="2"/>
</dbReference>